<feature type="region of interest" description="Disordered" evidence="6">
    <location>
        <begin position="1"/>
        <end position="58"/>
    </location>
</feature>
<dbReference type="EMBL" id="BSXN01003327">
    <property type="protein sequence ID" value="GME79018.1"/>
    <property type="molecule type" value="Genomic_DNA"/>
</dbReference>
<feature type="transmembrane region" description="Helical" evidence="7">
    <location>
        <begin position="239"/>
        <end position="257"/>
    </location>
</feature>
<evidence type="ECO:0000256" key="4">
    <source>
        <dbReference type="ARBA" id="ARBA00022989"/>
    </source>
</evidence>
<sequence length="351" mass="40054">MSFRGTQFPNGSNPNLSSLPQANPYTPNNSNINYNNNNSINNNNNHNNHNNSNRSRRSNSVMGITGLERLSNLIPSNNPYVIKFESFTDTVDEKLDNYLGFFKPYVPSIGRVLIVATFLEDSIRIVSQWRDQVYYLSTFRHLYEWFVKIFLILNILAMVSGSVLVILRKKPEISTIFLISDVLLQGLVYGLFTQLTFFLRNVSVIGGLLLAFSDCLIIDKRSLLVPGLPMVETTDNKKYFLLAGRIMLIVLFLAFIFNVHLSIFTFFIILIGLLSCVAIAIGYKTKFFASIMTLLLLIFNIYANHYWSYTDSRRDYLKYEFFQTLSIVGGLLLIVNTGAGELSIDEKKKIY</sequence>
<evidence type="ECO:0000256" key="2">
    <source>
        <dbReference type="ARBA" id="ARBA00006945"/>
    </source>
</evidence>
<dbReference type="InterPro" id="IPR002995">
    <property type="entry name" value="Surf4"/>
</dbReference>
<dbReference type="AlphaFoldDB" id="A0A9W6T871"/>
<feature type="transmembrane region" description="Helical" evidence="7">
    <location>
        <begin position="198"/>
        <end position="218"/>
    </location>
</feature>
<organism evidence="8 9">
    <name type="scientific">Candida boidinii</name>
    <name type="common">Yeast</name>
    <dbReference type="NCBI Taxonomy" id="5477"/>
    <lineage>
        <taxon>Eukaryota</taxon>
        <taxon>Fungi</taxon>
        <taxon>Dikarya</taxon>
        <taxon>Ascomycota</taxon>
        <taxon>Saccharomycotina</taxon>
        <taxon>Pichiomycetes</taxon>
        <taxon>Pichiales</taxon>
        <taxon>Pichiaceae</taxon>
        <taxon>Ogataea</taxon>
        <taxon>Ogataea/Candida clade</taxon>
    </lineage>
</organism>
<dbReference type="GO" id="GO:0016020">
    <property type="term" value="C:membrane"/>
    <property type="evidence" value="ECO:0007669"/>
    <property type="project" value="UniProtKB-SubCell"/>
</dbReference>
<evidence type="ECO:0000256" key="3">
    <source>
        <dbReference type="ARBA" id="ARBA00022692"/>
    </source>
</evidence>
<feature type="transmembrane region" description="Helical" evidence="7">
    <location>
        <begin position="145"/>
        <end position="167"/>
    </location>
</feature>
<proteinExistence type="inferred from homology"/>
<feature type="transmembrane region" description="Helical" evidence="7">
    <location>
        <begin position="321"/>
        <end position="339"/>
    </location>
</feature>
<comment type="caution">
    <text evidence="8">The sequence shown here is derived from an EMBL/GenBank/DDBJ whole genome shotgun (WGS) entry which is preliminary data.</text>
</comment>
<reference evidence="8" key="1">
    <citation type="submission" date="2023-04" db="EMBL/GenBank/DDBJ databases">
        <title>Candida boidinii NBRC 10035.</title>
        <authorList>
            <person name="Ichikawa N."/>
            <person name="Sato H."/>
            <person name="Tonouchi N."/>
        </authorList>
    </citation>
    <scope>NUCLEOTIDE SEQUENCE</scope>
    <source>
        <strain evidence="8">NBRC 10035</strain>
    </source>
</reference>
<feature type="transmembrane region" description="Helical" evidence="7">
    <location>
        <begin position="288"/>
        <end position="309"/>
    </location>
</feature>
<feature type="transmembrane region" description="Helical" evidence="7">
    <location>
        <begin position="263"/>
        <end position="281"/>
    </location>
</feature>
<name>A0A9W6T871_CANBO</name>
<evidence type="ECO:0000313" key="8">
    <source>
        <dbReference type="EMBL" id="GME79018.1"/>
    </source>
</evidence>
<keyword evidence="3 7" id="KW-0812">Transmembrane</keyword>
<evidence type="ECO:0000256" key="7">
    <source>
        <dbReference type="SAM" id="Phobius"/>
    </source>
</evidence>
<feature type="compositionally biased region" description="Low complexity" evidence="6">
    <location>
        <begin position="28"/>
        <end position="53"/>
    </location>
</feature>
<dbReference type="Pfam" id="PF02077">
    <property type="entry name" value="SURF4"/>
    <property type="match status" value="1"/>
</dbReference>
<dbReference type="PROSITE" id="PS01339">
    <property type="entry name" value="SURF4"/>
    <property type="match status" value="1"/>
</dbReference>
<gene>
    <name evidence="8" type="ORF">Cboi02_000599300</name>
</gene>
<keyword evidence="4 7" id="KW-1133">Transmembrane helix</keyword>
<keyword evidence="9" id="KW-1185">Reference proteome</keyword>
<accession>A0A9W6T871</accession>
<feature type="transmembrane region" description="Helical" evidence="7">
    <location>
        <begin position="174"/>
        <end position="192"/>
    </location>
</feature>
<evidence type="ECO:0000313" key="9">
    <source>
        <dbReference type="Proteomes" id="UP001165120"/>
    </source>
</evidence>
<keyword evidence="5 7" id="KW-0472">Membrane</keyword>
<feature type="compositionally biased region" description="Polar residues" evidence="6">
    <location>
        <begin position="1"/>
        <end position="27"/>
    </location>
</feature>
<evidence type="ECO:0000256" key="6">
    <source>
        <dbReference type="SAM" id="MobiDB-lite"/>
    </source>
</evidence>
<protein>
    <submittedName>
        <fullName evidence="8">Unnamed protein product</fullName>
    </submittedName>
</protein>
<evidence type="ECO:0000256" key="1">
    <source>
        <dbReference type="ARBA" id="ARBA00004141"/>
    </source>
</evidence>
<dbReference type="Proteomes" id="UP001165120">
    <property type="component" value="Unassembled WGS sequence"/>
</dbReference>
<comment type="similarity">
    <text evidence="2">Belongs to the SURF4 family.</text>
</comment>
<comment type="subcellular location">
    <subcellularLocation>
        <location evidence="1">Membrane</location>
        <topology evidence="1">Multi-pass membrane protein</topology>
    </subcellularLocation>
</comment>
<evidence type="ECO:0000256" key="5">
    <source>
        <dbReference type="ARBA" id="ARBA00023136"/>
    </source>
</evidence>